<organism evidence="1 2">
    <name type="scientific">Bacillus siamensis</name>
    <dbReference type="NCBI Taxonomy" id="659243"/>
    <lineage>
        <taxon>Bacteria</taxon>
        <taxon>Bacillati</taxon>
        <taxon>Bacillota</taxon>
        <taxon>Bacilli</taxon>
        <taxon>Bacillales</taxon>
        <taxon>Bacillaceae</taxon>
        <taxon>Bacillus</taxon>
        <taxon>Bacillus amyloliquefaciens group</taxon>
    </lineage>
</organism>
<reference evidence="1 2" key="1">
    <citation type="submission" date="2017-11" db="EMBL/GenBank/DDBJ databases">
        <title>Genome sequence and genome mining of multiple bioactive secondary metabolites from a deep sea-derived Bacillus siamensis SCSIO 05746.</title>
        <authorList>
            <person name="Pan H.-Q."/>
            <person name="Ju J.-H."/>
        </authorList>
    </citation>
    <scope>NUCLEOTIDE SEQUENCE [LARGE SCALE GENOMIC DNA]</scope>
    <source>
        <strain evidence="1 2">SCSIO 05746</strain>
    </source>
</reference>
<evidence type="ECO:0000313" key="1">
    <source>
        <dbReference type="EMBL" id="AUJ78662.1"/>
    </source>
</evidence>
<protein>
    <submittedName>
        <fullName evidence="1">Uncharacterized protein</fullName>
    </submittedName>
</protein>
<evidence type="ECO:0000313" key="2">
    <source>
        <dbReference type="Proteomes" id="UP000234366"/>
    </source>
</evidence>
<accession>A0AAI8HR65</accession>
<dbReference type="EMBL" id="CP025001">
    <property type="protein sequence ID" value="AUJ78662.1"/>
    <property type="molecule type" value="Genomic_DNA"/>
</dbReference>
<dbReference type="KEGG" id="bsia:CWD84_18525"/>
<sequence>MRFRSSIRFLPFKHYNKFIWPGKTEKDVIHLIHKKRLRSACRDTAMFQKRQNVECQREKRQGV</sequence>
<proteinExistence type="predicted"/>
<dbReference type="AlphaFoldDB" id="A0AAI8HR65"/>
<dbReference type="Proteomes" id="UP000234366">
    <property type="component" value="Chromosome"/>
</dbReference>
<gene>
    <name evidence="1" type="ORF">CWD84_18525</name>
</gene>
<name>A0AAI8HR65_9BACI</name>
<keyword evidence="2" id="KW-1185">Reference proteome</keyword>